<keyword evidence="3" id="KW-0378">Hydrolase</keyword>
<dbReference type="CDD" id="cd18819">
    <property type="entry name" value="GH43_LbAraf43-like"/>
    <property type="match status" value="1"/>
</dbReference>
<evidence type="ECO:0000256" key="2">
    <source>
        <dbReference type="ARBA" id="ARBA00022729"/>
    </source>
</evidence>
<comment type="caution">
    <text evidence="6">The sequence shown here is derived from an EMBL/GenBank/DDBJ whole genome shotgun (WGS) entry which is preliminary data.</text>
</comment>
<name>A0ABV5J8D3_9BACT</name>
<proteinExistence type="inferred from homology"/>
<dbReference type="Proteomes" id="UP001589654">
    <property type="component" value="Unassembled WGS sequence"/>
</dbReference>
<dbReference type="Pfam" id="PF07532">
    <property type="entry name" value="Big_4"/>
    <property type="match status" value="1"/>
</dbReference>
<gene>
    <name evidence="6" type="ORF">ACFFUR_14835</name>
</gene>
<keyword evidence="2" id="KW-0732">Signal</keyword>
<dbReference type="SUPFAM" id="SSF75005">
    <property type="entry name" value="Arabinanase/levansucrase/invertase"/>
    <property type="match status" value="1"/>
</dbReference>
<accession>A0ABV5J8D3</accession>
<keyword evidence="4" id="KW-0326">Glycosidase</keyword>
<evidence type="ECO:0000313" key="6">
    <source>
        <dbReference type="EMBL" id="MFB9213090.1"/>
    </source>
</evidence>
<evidence type="ECO:0000259" key="5">
    <source>
        <dbReference type="Pfam" id="PF07532"/>
    </source>
</evidence>
<dbReference type="Pfam" id="PF04616">
    <property type="entry name" value="Glyco_hydro_43"/>
    <property type="match status" value="1"/>
</dbReference>
<organism evidence="6 7">
    <name type="scientific">Echinicola jeungdonensis</name>
    <dbReference type="NCBI Taxonomy" id="709343"/>
    <lineage>
        <taxon>Bacteria</taxon>
        <taxon>Pseudomonadati</taxon>
        <taxon>Bacteroidota</taxon>
        <taxon>Cytophagia</taxon>
        <taxon>Cytophagales</taxon>
        <taxon>Cyclobacteriaceae</taxon>
        <taxon>Echinicola</taxon>
    </lineage>
</organism>
<dbReference type="PANTHER" id="PTHR43817">
    <property type="entry name" value="GLYCOSYL HYDROLASE"/>
    <property type="match status" value="1"/>
</dbReference>
<evidence type="ECO:0000313" key="7">
    <source>
        <dbReference type="Proteomes" id="UP001589654"/>
    </source>
</evidence>
<protein>
    <submittedName>
        <fullName evidence="6">Family 43 glycosylhydrolase</fullName>
    </submittedName>
</protein>
<dbReference type="Gene3D" id="2.115.10.20">
    <property type="entry name" value="Glycosyl hydrolase domain, family 43"/>
    <property type="match status" value="1"/>
</dbReference>
<feature type="domain" description="Bacterial Ig-like" evidence="5">
    <location>
        <begin position="240"/>
        <end position="285"/>
    </location>
</feature>
<dbReference type="InterPro" id="IPR006710">
    <property type="entry name" value="Glyco_hydro_43"/>
</dbReference>
<dbReference type="EMBL" id="JBHMEW010000066">
    <property type="protein sequence ID" value="MFB9213090.1"/>
    <property type="molecule type" value="Genomic_DNA"/>
</dbReference>
<dbReference type="InterPro" id="IPR023296">
    <property type="entry name" value="Glyco_hydro_beta-prop_sf"/>
</dbReference>
<dbReference type="InterPro" id="IPR011081">
    <property type="entry name" value="Big_4"/>
</dbReference>
<comment type="similarity">
    <text evidence="1">Belongs to the glycosyl hydrolase 43 family.</text>
</comment>
<reference evidence="6 7" key="1">
    <citation type="submission" date="2024-09" db="EMBL/GenBank/DDBJ databases">
        <authorList>
            <person name="Sun Q."/>
            <person name="Mori K."/>
        </authorList>
    </citation>
    <scope>NUCLEOTIDE SEQUENCE [LARGE SCALE GENOMIC DNA]</scope>
    <source>
        <strain evidence="6 7">CECT 7682</strain>
    </source>
</reference>
<dbReference type="RefSeq" id="WP_290247885.1">
    <property type="nucleotide sequence ID" value="NZ_JAUFQT010000001.1"/>
</dbReference>
<evidence type="ECO:0000256" key="4">
    <source>
        <dbReference type="ARBA" id="ARBA00023295"/>
    </source>
</evidence>
<evidence type="ECO:0000256" key="1">
    <source>
        <dbReference type="ARBA" id="ARBA00009865"/>
    </source>
</evidence>
<keyword evidence="7" id="KW-1185">Reference proteome</keyword>
<dbReference type="PANTHER" id="PTHR43817:SF1">
    <property type="entry name" value="HYDROLASE, FAMILY 43, PUTATIVE (AFU_ORTHOLOGUE AFUA_3G01660)-RELATED"/>
    <property type="match status" value="1"/>
</dbReference>
<evidence type="ECO:0000256" key="3">
    <source>
        <dbReference type="ARBA" id="ARBA00022801"/>
    </source>
</evidence>
<sequence length="638" mass="71630">MNPIIPSYHRKAFLCLFLLFVGMVALVARPITEDSTKMDHSILAYVKQGNTERTASLHLAYKPNDQDFVPLNNGKAILYPLLGSRKMGAPHLFEQNEGGYGLVASDNQSGNGVLVYDTQDLIYYSGERLLVLSEEVQVQDPVCQYDEKLEAYRIAWLGSDGEYYVSISKDLETIKETRKTENYQRKNILAALPEGAKDASVFSPDLETYKTLINKFAPIQHTGFEVLEDITLSGEEKIQLILPDEVKARYSDGSTKEMPVFWNQSDLKKLHKAKQGTFEIRGKASQPLFANPFIEQRADPHIIKGSDGYYYFTSSYPMVGGDDPEGYDRVILRRAKTIKGLADAEEVTIWDEKNSNISSRYVWAPEIHEINGTWYVLFTTSSPDAGVWGIRPIIIACNQGDGDPIKPENWEKTGHYCEAVESDEVAFQHFSLDMTYFQHQGKHYVIWAEKPRGSNLRIASINPEQPWKMTSPSVQLSKPEYGWEWKGAQWVNEGPAVIKNGDKVFAAFSAATVDEAYCVSILYADKDADLLDPNNWIKQNYPLLSTDDLDGQKGPGHNSFTIDEYGNPLLVYHARTEGEVSGPGDKGDGGLYDPGRHARIRPVHFAIDGMPVFNMSPKQILDPALNHFTVKVTLKSAE</sequence>